<feature type="compositionally biased region" description="Basic and acidic residues" evidence="4">
    <location>
        <begin position="1006"/>
        <end position="1020"/>
    </location>
</feature>
<feature type="compositionally biased region" description="Low complexity" evidence="4">
    <location>
        <begin position="34"/>
        <end position="43"/>
    </location>
</feature>
<feature type="compositionally biased region" description="Basic and acidic residues" evidence="4">
    <location>
        <begin position="752"/>
        <end position="777"/>
    </location>
</feature>
<feature type="compositionally biased region" description="Low complexity" evidence="4">
    <location>
        <begin position="732"/>
        <end position="751"/>
    </location>
</feature>
<name>A0A8D8ADH8_CULPI</name>
<feature type="region of interest" description="Disordered" evidence="4">
    <location>
        <begin position="1"/>
        <end position="93"/>
    </location>
</feature>
<evidence type="ECO:0000259" key="5">
    <source>
        <dbReference type="Pfam" id="PF16034"/>
    </source>
</evidence>
<feature type="region of interest" description="Disordered" evidence="4">
    <location>
        <begin position="527"/>
        <end position="569"/>
    </location>
</feature>
<accession>A0A8D8ADH8</accession>
<feature type="compositionally biased region" description="Low complexity" evidence="4">
    <location>
        <begin position="270"/>
        <end position="291"/>
    </location>
</feature>
<dbReference type="AlphaFoldDB" id="A0A8D8ADH8"/>
<feature type="compositionally biased region" description="Basic and acidic residues" evidence="4">
    <location>
        <begin position="902"/>
        <end position="951"/>
    </location>
</feature>
<dbReference type="GO" id="GO:0019900">
    <property type="term" value="F:kinase binding"/>
    <property type="evidence" value="ECO:0007669"/>
    <property type="project" value="InterPro"/>
</dbReference>
<feature type="compositionally biased region" description="Low complexity" evidence="4">
    <location>
        <begin position="424"/>
        <end position="439"/>
    </location>
</feature>
<dbReference type="EMBL" id="HBUE01027684">
    <property type="protein sequence ID" value="CAG6455018.1"/>
    <property type="molecule type" value="Transcribed_RNA"/>
</dbReference>
<dbReference type="PANTHER" id="PTHR18935">
    <property type="entry name" value="GOLGIN SUBFAMILY A MEMBER 4-LIKE ISOFORM X1"/>
    <property type="match status" value="1"/>
</dbReference>
<feature type="coiled-coil region" evidence="3">
    <location>
        <begin position="638"/>
        <end position="724"/>
    </location>
</feature>
<feature type="region of interest" description="Disordered" evidence="4">
    <location>
        <begin position="588"/>
        <end position="624"/>
    </location>
</feature>
<evidence type="ECO:0000256" key="1">
    <source>
        <dbReference type="ARBA" id="ARBA00005239"/>
    </source>
</evidence>
<proteinExistence type="inferred from homology"/>
<feature type="compositionally biased region" description="Gly residues" evidence="4">
    <location>
        <begin position="1081"/>
        <end position="1092"/>
    </location>
</feature>
<dbReference type="InterPro" id="IPR024836">
    <property type="entry name" value="JAKMIP"/>
</dbReference>
<evidence type="ECO:0000256" key="3">
    <source>
        <dbReference type="SAM" id="Coils"/>
    </source>
</evidence>
<feature type="compositionally biased region" description="Gly residues" evidence="4">
    <location>
        <begin position="1028"/>
        <end position="1047"/>
    </location>
</feature>
<feature type="compositionally biased region" description="Basic and acidic residues" evidence="4">
    <location>
        <begin position="843"/>
        <end position="856"/>
    </location>
</feature>
<feature type="region of interest" description="Disordered" evidence="4">
    <location>
        <begin position="728"/>
        <end position="1106"/>
    </location>
</feature>
<dbReference type="InterPro" id="IPR031994">
    <property type="entry name" value="JAKMIP_C"/>
</dbReference>
<feature type="compositionally biased region" description="Basic and acidic residues" evidence="4">
    <location>
        <begin position="975"/>
        <end position="998"/>
    </location>
</feature>
<feature type="region of interest" description="Disordered" evidence="4">
    <location>
        <begin position="235"/>
        <end position="291"/>
    </location>
</feature>
<feature type="compositionally biased region" description="Basic and acidic residues" evidence="4">
    <location>
        <begin position="878"/>
        <end position="890"/>
    </location>
</feature>
<feature type="compositionally biased region" description="Basic and acidic residues" evidence="4">
    <location>
        <begin position="62"/>
        <end position="88"/>
    </location>
</feature>
<comment type="similarity">
    <text evidence="1">Belongs to the JAKMIP family.</text>
</comment>
<feature type="compositionally biased region" description="Low complexity" evidence="4">
    <location>
        <begin position="588"/>
        <end position="606"/>
    </location>
</feature>
<keyword evidence="2 3" id="KW-0175">Coiled coil</keyword>
<dbReference type="GO" id="GO:0008017">
    <property type="term" value="F:microtubule binding"/>
    <property type="evidence" value="ECO:0007669"/>
    <property type="project" value="InterPro"/>
</dbReference>
<feature type="compositionally biased region" description="Basic residues" evidence="4">
    <location>
        <begin position="778"/>
        <end position="788"/>
    </location>
</feature>
<evidence type="ECO:0000256" key="2">
    <source>
        <dbReference type="ARBA" id="ARBA00023054"/>
    </source>
</evidence>
<feature type="compositionally biased region" description="Polar residues" evidence="4">
    <location>
        <begin position="247"/>
        <end position="260"/>
    </location>
</feature>
<feature type="compositionally biased region" description="Basic and acidic residues" evidence="4">
    <location>
        <begin position="614"/>
        <end position="623"/>
    </location>
</feature>
<evidence type="ECO:0000313" key="6">
    <source>
        <dbReference type="EMBL" id="CAG6455018.1"/>
    </source>
</evidence>
<reference evidence="6" key="1">
    <citation type="submission" date="2021-05" db="EMBL/GenBank/DDBJ databases">
        <authorList>
            <person name="Alioto T."/>
            <person name="Alioto T."/>
            <person name="Gomez Garrido J."/>
        </authorList>
    </citation>
    <scope>NUCLEOTIDE SEQUENCE</scope>
</reference>
<feature type="compositionally biased region" description="Basic and acidic residues" evidence="4">
    <location>
        <begin position="535"/>
        <end position="553"/>
    </location>
</feature>
<feature type="region of interest" description="Disordered" evidence="4">
    <location>
        <begin position="117"/>
        <end position="179"/>
    </location>
</feature>
<sequence>MADISIKRQSNGSSGKGTSGSVKPVKMDRRSASRARSSGRSGSEANDSEKVTLYLSGQKASEYQKRKSAEEVPEDGAIKCDSDKEVNSLKRKSVAVNQATCDNSAELQEEPTYAAVLKHSDKENTQPAATASHKRMKMDPLHGESPVKVVVSKPPIPPKPDVAKAPSPPATTKSKKHVVSEAHNALTVQKLLAQNEQMRLEINELRTSLATERGAVRVLRAQNESDLRRSKTECKKLQEALSHQKRNSAATNQSCTTTTKPKPANRSEGEQQSSSAASCSSSSNGGHNQQSTHALHQLNLDVLKLNQELSALRETNKFLEEKIQISSEAERRKASDFRVQRDLYELRLTQLTKSAKSEIQRLLEELKSKDRNIGLLRKEILALQGGGGGGGATANAAKKERKAAKNSAQQSQEMRKVREPEPCSGTVSKSTSHSSIQSSVCEEELEQHNAETDRVAAVRSTGKSATTTTATFCCKCSPAAAAAAVNCSTPEVTTTTKTTSARVDERQANTTNIVYCSNGSNVELGLDTTTCGDDSSSRSKPHESRTMEAHNDDESQPASASVRLSEPSVLSRTTIMTTAMRQLSTVSDADSAISSAPASLSPQPTSCPNSPEVWRAHPGHDHQQQQLHLQSLRDQSQLAEIKLELDRMQAKYDLLSDDYGKAKDQIDTLERELLETTQSARERVKLADRIEYLEQREESLLRESHELREQNELLEFRIIELEESHDKWSLRSNSSPATVGSSSSTSSGSSTEGHHGTTKDVWTDKHDHHHDPDDLIMHHHHHHHHHHSKEGGGSAQNSPVKDKSAKNVPGTPQALQTLGKIKKISKKDNGSQKVSMEVSTPLADREKEKVPIERRERKEKKRHHQGATGTPDRGAASGDDHRKEQRDRYLGQDGGGAGSEEDGSHGAKRKLEDGELADENSKEYKRLHGGGDGRNNRDRDNKWDEYGERGRGGMGRNSGGMPRGAGMFPEGRGPYPDDRWSGRDRFSDHKRDRYDGYHRNAPPGGYHRDHRDRDRGDRSYKDKRRYPPGGGSGYYGMQPGGGGGAPGGYYPPGDSGSYRYGASGGGGPGGADFMDYRDGGGRGPGRGGGGGDYEGRRQPPPPPANP</sequence>
<evidence type="ECO:0000256" key="4">
    <source>
        <dbReference type="SAM" id="MobiDB-lite"/>
    </source>
</evidence>
<feature type="compositionally biased region" description="Gly residues" evidence="4">
    <location>
        <begin position="952"/>
        <end position="963"/>
    </location>
</feature>
<feature type="compositionally biased region" description="Low complexity" evidence="4">
    <location>
        <begin position="1051"/>
        <end position="1061"/>
    </location>
</feature>
<dbReference type="PANTHER" id="PTHR18935:SF8">
    <property type="entry name" value="GOLGIN SUBFAMILY A MEMBER 4-LIKE ISOFORM X1"/>
    <property type="match status" value="1"/>
</dbReference>
<dbReference type="Pfam" id="PF16034">
    <property type="entry name" value="JAKMIP_CC3"/>
    <property type="match status" value="1"/>
</dbReference>
<feature type="region of interest" description="Disordered" evidence="4">
    <location>
        <begin position="385"/>
        <end position="454"/>
    </location>
</feature>
<protein>
    <submittedName>
        <fullName evidence="6">(northern house mosquito) hypothetical protein</fullName>
    </submittedName>
</protein>
<feature type="domain" description="Janus kinase and microtubule-interacting protein C-terminal" evidence="5">
    <location>
        <begin position="635"/>
        <end position="725"/>
    </location>
</feature>
<organism evidence="6">
    <name type="scientific">Culex pipiens</name>
    <name type="common">House mosquito</name>
    <dbReference type="NCBI Taxonomy" id="7175"/>
    <lineage>
        <taxon>Eukaryota</taxon>
        <taxon>Metazoa</taxon>
        <taxon>Ecdysozoa</taxon>
        <taxon>Arthropoda</taxon>
        <taxon>Hexapoda</taxon>
        <taxon>Insecta</taxon>
        <taxon>Pterygota</taxon>
        <taxon>Neoptera</taxon>
        <taxon>Endopterygota</taxon>
        <taxon>Diptera</taxon>
        <taxon>Nematocera</taxon>
        <taxon>Culicoidea</taxon>
        <taxon>Culicidae</taxon>
        <taxon>Culicinae</taxon>
        <taxon>Culicini</taxon>
        <taxon>Culex</taxon>
        <taxon>Culex</taxon>
    </lineage>
</organism>